<evidence type="ECO:0008006" key="7">
    <source>
        <dbReference type="Google" id="ProtNLM"/>
    </source>
</evidence>
<sequence>MPIELTPGATGDGQGSVQGTFVDADGAPIAGARISLLAQRVRDRSELASAATDESGGFLLTYRRNKAVNLIVQALDADGNVTAESDVLFAADAHVDIDLTTARTGRMPALSAHTLLSNRVASQLLKTPLAKLKQNKDNRELDFVAKASGVPFADVARLYIARRLAPANKLDEHTLYGLFSQGIPAPLDTALGQLPDAGIDDAFVAQVLTGVLAHSDASLAQALGAALAANVLPASYAAKQPDQLAQLRALRTQRVGATPYIRGKTPLNDVLSAAGIDAVVSTAFIQAFAASGKRLRTTWKLLRADSALTKEQLATLNTALNASELLGGNLILIKDTLQRLARGTLASVQNLALLDEAEWVARIEQLDPQASTIPQVLPDDTPAQRIARFAKALAERFQSRYLTTTFLGGLGKTTGSAFAAREELVSVLTANPRLNLRRTNIDRYVARNNVELSAEALGSLKTLQRLSFLSARYATVEALKSVGYHSAQAVYFSGRAPFVAQMAPLLGSEPRADAAWLRAQARYASALSAFGRYNLALNGTTVALMASPVPPADSVANLPDLQALFGSLDYCECSECRSVLSPAAYFVDLLQFLKQRGVLDALFSRRPDLPFVALGCDNTDVTLPYIDLVNELLESAIAPPAAPVTLFSTTGSSAERRALPQHVSQAAYDNTAMAVFPLTLPFDLSFSRTSAFLKAMGTRLDQVMRLCGRGSAAARAAAQLGLNPALQAVINGTDAHPAWERWGFDAQANPTNVYDPRTRLPLSPAPADWIAALSKVPVLLGRAQLDFAQLCQLLEVAWVTAGNVTLKLGFTVQDNLNIASCDTALMTFEGLDAAVLDRANRFLRLWTATGLQMWELDWALESANGDMDDAFLVFIADALALRDRLRLPLQELLSFWGPMSTHDVNSHLGDVDTLVASTYNRVFRSPTLLASWSGVFVDAGALPGGPIDSNAIKAALGLSTDDLAAIGAATGVTLELSLDGLNLLLRHARLASALSLSVPDLLLWMTLCDALPSGSAPAVGGTPADTAEFLRRMALLQATGIKLPDLDYLLRNGSATRSEMTFTAAQATAVLQAIRDALAKLAPAAPADPAAVQTLFVSALAAATGTSANVLTPALGSTGILPLPATTIAQLLAQTNGVDPTPFQPLVDGITRVAKAAALFNALRPTVSTFSFLIQHAASFNWLNPAALALSPPAGNVYLPFERLLQALQLNRRQTASAPRLFDVLGRWVQALPADVAGAIGDEAGALAAALNTGVTDLTVLASALGATTPTLNVGTQAGTLADMGMLTALGTALDTLARYHIGAAALLQLAAAPPTVESASAAMGIFQSLYAPSAWLGAVQPVEDKLREMRRDALVAYLLGPGPAVALTPPLLGSDDIFNGFLIDPGMCACGITTRLLEASLAVQQFVQQCFLGLVPGVSVDSTVDPGWNQWSWMSQFRLWQANRQVFLYPENYLLPELRTDRSPFFSDLENELKQSNCDTDATTAALKNYVRKLVEVRHLTVAAHYRETRADGSRVLHVFARTRGAPPKWYYRSRAEGSLSSGVWSPWQALNLDIASDQVVPLVWDQRLHLVWPIFKQISEKAGTQSIPTSTNGAPMPDSAPAAKKFWSIEFAMSELSAGQWQAKRIYAEKSYVQTDNPALDFTFRAFADAQSTLQLEVYLSVHWVYYGTWSSVLVCTGQLPMPDSALAVYSQNSLPAASAVDLSQEPSYGLITLKYQFPNTLVTAANYRFRGQDLCSYGPHPGPVNPLTVLALAGSHSAPAALTLLDSIDNQRVVVPMQDRVFDSADPFFAADSSRTFFVCPHYYTVSSSPQELDDLAYIPQWTTSYAFTPFYHPYARTFLRELEMGGTDRLMSRQLQTDPQTVRGLGNFDFATAYQPQPPVMTPYPLEDVDFSVSGAYALYNWELFYHAPMFVATQLMRNQQHEQAMQWLKYIFDPTDPNPAPVPGHFWRTRPFYEMNADNWLAQQIQHILATLAANAQQGTADPDTAAALQDWLAHPFDPHRIARLRIGAYAKATVMRFLDNLIAWGDSLYAQYTMEKVAQAEQLYVLANLILGPRPEQVRLRDADFATRPDATTYAAIQEGLDEFSDVLVTIENVIAAPTPALETPDAVNEAPDLPQLSTLFFCIPPNDHLLAYWDTVADRLYKIRHCLNLQGVAQPLPLYAPPINPLQLMGGQGAYGTGAIGAAAAFTPVYRFPVYLERALELTNDVRSYGASVLAALEKKDAEALGVLRSNQDIDIQTRLLDIKTRAVAEAEGQVAALQQQKTTVQIRHDFYADIEFMNPWEVAASTLQIQAAIINGLAVPLDLTASGAHLIPEMTFGATGWAGSPTSLVKVSGDQVAASLASSASAQRGTAGVLSEVAGMTATLGSYQRRMDEWNLQKDLAAAELIQLETQIAMANDRLAMANSEVVLQTRQIANARAVGDFLNEKYTNEQLYGWMLTQLTTVHTQAYQLAFALARQAQAAWQYELGSQDAFVQFGYWDTQLKGLTAGESLLFDLRRMQARYLQANTREIELVKHVSLALTQPLALVQLLQTGNCDLALDESLFDRDHPGQYFRRLRSVALTVPCVTGPYSGVNANLTLAQAKVRVQPPTAPYTPALARDVATAPAFATSLPAATASISTSHGQDDAGLFDVNLHDERWLPFEGQGAISTWTLELDPRDNGFDVSTITDVVLHLRYSARSAGGNPQAVRQALKPLGPRQFLLSVRSSFSDAYYAFFNPADPEATQQVLTLPLLANVFPFSSLGEAAITDISISIMLTEVPPDGTRITNATFGPTGGTAVSMSINQVPPPSGGDPVGALGVVTGQSGPPGSYTMTVPEAGIAPAIAITANGHTRLDASQFNDILLIVSYGIV</sequence>
<dbReference type="InterPro" id="IPR040840">
    <property type="entry name" value="TcA_TcB_BD"/>
</dbReference>
<feature type="domain" description="Tc toxin complex TcA C-terminal TcB-binding" evidence="2">
    <location>
        <begin position="2399"/>
        <end position="2686"/>
    </location>
</feature>
<proteinExistence type="predicted"/>
<gene>
    <name evidence="5" type="ORF">PS710_04102</name>
</gene>
<dbReference type="Proteomes" id="UP000381093">
    <property type="component" value="Unassembled WGS sequence"/>
</dbReference>
<keyword evidence="1" id="KW-0175">Coiled coil</keyword>
<dbReference type="EMBL" id="CABVHW010000015">
    <property type="protein sequence ID" value="VVO19225.1"/>
    <property type="molecule type" value="Genomic_DNA"/>
</dbReference>
<reference evidence="5 6" key="1">
    <citation type="submission" date="2019-09" db="EMBL/GenBank/DDBJ databases">
        <authorList>
            <person name="Chandra G."/>
            <person name="Truman W A."/>
        </authorList>
    </citation>
    <scope>NUCLEOTIDE SEQUENCE [LARGE SCALE GENOMIC DNA]</scope>
    <source>
        <strain evidence="5">PS710</strain>
    </source>
</reference>
<dbReference type="InterPro" id="IPR046839">
    <property type="entry name" value="ABC_toxin_N"/>
</dbReference>
<dbReference type="InterPro" id="IPR041079">
    <property type="entry name" value="Neuraminidase-like"/>
</dbReference>
<evidence type="ECO:0000313" key="5">
    <source>
        <dbReference type="EMBL" id="VVO19225.1"/>
    </source>
</evidence>
<evidence type="ECO:0000259" key="2">
    <source>
        <dbReference type="Pfam" id="PF18276"/>
    </source>
</evidence>
<protein>
    <recommendedName>
        <fullName evidence="7">Virulence plasmid A protein</fullName>
    </recommendedName>
</protein>
<dbReference type="Pfam" id="PF20220">
    <property type="entry name" value="ABC_toxin_N"/>
    <property type="match status" value="1"/>
</dbReference>
<feature type="coiled-coil region" evidence="1">
    <location>
        <begin position="2379"/>
        <end position="2413"/>
    </location>
</feature>
<dbReference type="RefSeq" id="WP_150766099.1">
    <property type="nucleotide sequence ID" value="NZ_CABVHW010000015.1"/>
</dbReference>
<evidence type="ECO:0000256" key="1">
    <source>
        <dbReference type="SAM" id="Coils"/>
    </source>
</evidence>
<evidence type="ECO:0000259" key="4">
    <source>
        <dbReference type="Pfam" id="PF20220"/>
    </source>
</evidence>
<dbReference type="Pfam" id="PF18276">
    <property type="entry name" value="TcA_TcB_BD"/>
    <property type="match status" value="1"/>
</dbReference>
<dbReference type="Pfam" id="PF18413">
    <property type="entry name" value="Neuraminidase"/>
    <property type="match status" value="1"/>
</dbReference>
<feature type="domain" description="ABC toxin N-terminal" evidence="4">
    <location>
        <begin position="1345"/>
        <end position="1471"/>
    </location>
</feature>
<feature type="coiled-coil region" evidence="1">
    <location>
        <begin position="2248"/>
        <end position="2275"/>
    </location>
</feature>
<evidence type="ECO:0000313" key="6">
    <source>
        <dbReference type="Proteomes" id="UP000381093"/>
    </source>
</evidence>
<evidence type="ECO:0000259" key="3">
    <source>
        <dbReference type="Pfam" id="PF18413"/>
    </source>
</evidence>
<organism evidence="5 6">
    <name type="scientific">Pseudomonas fluorescens</name>
    <dbReference type="NCBI Taxonomy" id="294"/>
    <lineage>
        <taxon>Bacteria</taxon>
        <taxon>Pseudomonadati</taxon>
        <taxon>Pseudomonadota</taxon>
        <taxon>Gammaproteobacteria</taxon>
        <taxon>Pseudomonadales</taxon>
        <taxon>Pseudomonadaceae</taxon>
        <taxon>Pseudomonas</taxon>
    </lineage>
</organism>
<feature type="domain" description="Neuraminidase-like" evidence="3">
    <location>
        <begin position="1501"/>
        <end position="1650"/>
    </location>
</feature>
<name>A0A5E7E054_PSEFL</name>
<accession>A0A5E7E054</accession>